<dbReference type="SUPFAM" id="SSF46785">
    <property type="entry name" value="Winged helix' DNA-binding domain"/>
    <property type="match status" value="1"/>
</dbReference>
<keyword evidence="2" id="KW-1185">Reference proteome</keyword>
<dbReference type="EMBL" id="GG657754">
    <property type="protein sequence ID" value="EFL29066.1"/>
    <property type="molecule type" value="Genomic_DNA"/>
</dbReference>
<evidence type="ECO:0008006" key="3">
    <source>
        <dbReference type="Google" id="ProtNLM"/>
    </source>
</evidence>
<dbReference type="AlphaFoldDB" id="D9WHE0"/>
<protein>
    <recommendedName>
        <fullName evidence="3">MarR family transcriptional regulator</fullName>
    </recommendedName>
</protein>
<dbReference type="Gene3D" id="1.10.10.10">
    <property type="entry name" value="Winged helix-like DNA-binding domain superfamily/Winged helix DNA-binding domain"/>
    <property type="match status" value="1"/>
</dbReference>
<name>D9WHE0_9ACTN</name>
<dbReference type="InterPro" id="IPR036388">
    <property type="entry name" value="WH-like_DNA-bd_sf"/>
</dbReference>
<proteinExistence type="predicted"/>
<reference evidence="1 2" key="1">
    <citation type="submission" date="2009-02" db="EMBL/GenBank/DDBJ databases">
        <title>Annotation of Streptomyces hygroscopicus strain ATCC 53653.</title>
        <authorList>
            <consortium name="The Broad Institute Genome Sequencing Platform"/>
            <consortium name="Broad Institute Microbial Sequencing Center"/>
            <person name="Fischbach M."/>
            <person name="Godfrey P."/>
            <person name="Ward D."/>
            <person name="Young S."/>
            <person name="Zeng Q."/>
            <person name="Koehrsen M."/>
            <person name="Alvarado L."/>
            <person name="Berlin A.M."/>
            <person name="Bochicchio J."/>
            <person name="Borenstein D."/>
            <person name="Chapman S.B."/>
            <person name="Chen Z."/>
            <person name="Engels R."/>
            <person name="Freedman E."/>
            <person name="Gellesch M."/>
            <person name="Goldberg J."/>
            <person name="Griggs A."/>
            <person name="Gujja S."/>
            <person name="Heilman E.R."/>
            <person name="Heiman D.I."/>
            <person name="Hepburn T.A."/>
            <person name="Howarth C."/>
            <person name="Jen D."/>
            <person name="Larson L."/>
            <person name="Lewis B."/>
            <person name="Mehta T."/>
            <person name="Park D."/>
            <person name="Pearson M."/>
            <person name="Richards J."/>
            <person name="Roberts A."/>
            <person name="Saif S."/>
            <person name="Shea T.D."/>
            <person name="Shenoy N."/>
            <person name="Sisk P."/>
            <person name="Stolte C."/>
            <person name="Sykes S.N."/>
            <person name="Thomson T."/>
            <person name="Walk T."/>
            <person name="White J."/>
            <person name="Yandava C."/>
            <person name="Straight P."/>
            <person name="Clardy J."/>
            <person name="Hung D."/>
            <person name="Kolter R."/>
            <person name="Mekalanos J."/>
            <person name="Walker S."/>
            <person name="Walsh C.T."/>
            <person name="Wieland-Brown L.C."/>
            <person name="Haas B."/>
            <person name="Nusbaum C."/>
            <person name="Birren B."/>
        </authorList>
    </citation>
    <scope>NUCLEOTIDE SEQUENCE [LARGE SCALE GENOMIC DNA]</scope>
    <source>
        <strain evidence="1 2">ATCC 53653</strain>
    </source>
</reference>
<evidence type="ECO:0000313" key="1">
    <source>
        <dbReference type="EMBL" id="EFL29066.1"/>
    </source>
</evidence>
<organism evidence="1 2">
    <name type="scientific">Streptomyces himastatinicus ATCC 53653</name>
    <dbReference type="NCBI Taxonomy" id="457427"/>
    <lineage>
        <taxon>Bacteria</taxon>
        <taxon>Bacillati</taxon>
        <taxon>Actinomycetota</taxon>
        <taxon>Actinomycetes</taxon>
        <taxon>Kitasatosporales</taxon>
        <taxon>Streptomycetaceae</taxon>
        <taxon>Streptomyces</taxon>
        <taxon>Streptomyces violaceusniger group</taxon>
    </lineage>
</organism>
<gene>
    <name evidence="1" type="ORF">SSOG_08780</name>
</gene>
<dbReference type="Proteomes" id="UP000003963">
    <property type="component" value="Unassembled WGS sequence"/>
</dbReference>
<dbReference type="HOGENOM" id="CLU_2572394_0_0_11"/>
<sequence>MTRVDDPHDGRVVLVAITDGGRALLAERRRDRTARLAGLLATLPPEDEQSLATAVRAAAPALQRLATGAGRTRRPPGSSAS</sequence>
<accession>D9WHE0</accession>
<dbReference type="InterPro" id="IPR036390">
    <property type="entry name" value="WH_DNA-bd_sf"/>
</dbReference>
<evidence type="ECO:0000313" key="2">
    <source>
        <dbReference type="Proteomes" id="UP000003963"/>
    </source>
</evidence>